<dbReference type="GO" id="GO:0015833">
    <property type="term" value="P:peptide transport"/>
    <property type="evidence" value="ECO:0007669"/>
    <property type="project" value="InterPro"/>
</dbReference>
<evidence type="ECO:0000256" key="4">
    <source>
        <dbReference type="ARBA" id="ARBA00022475"/>
    </source>
</evidence>
<proteinExistence type="inferred from homology"/>
<dbReference type="EMBL" id="AP018786">
    <property type="protein sequence ID" value="BBF22901.1"/>
    <property type="molecule type" value="Genomic_DNA"/>
</dbReference>
<keyword evidence="3" id="KW-0813">Transport</keyword>
<evidence type="ECO:0000313" key="11">
    <source>
        <dbReference type="Proteomes" id="UP000271003"/>
    </source>
</evidence>
<evidence type="ECO:0000256" key="8">
    <source>
        <dbReference type="SAM" id="MobiDB-lite"/>
    </source>
</evidence>
<dbReference type="PANTHER" id="PTHR43297">
    <property type="entry name" value="OLIGOPEPTIDE TRANSPORT ATP-BINDING PROTEIN APPD"/>
    <property type="match status" value="1"/>
</dbReference>
<feature type="region of interest" description="Disordered" evidence="8">
    <location>
        <begin position="378"/>
        <end position="400"/>
    </location>
</feature>
<comment type="similarity">
    <text evidence="2">Belongs to the ABC transporter superfamily.</text>
</comment>
<feature type="domain" description="ABC transporter" evidence="9">
    <location>
        <begin position="442"/>
        <end position="689"/>
    </location>
</feature>
<dbReference type="AlphaFoldDB" id="A0A2Z6I8W7"/>
<protein>
    <recommendedName>
        <fullName evidence="9">ABC transporter domain-containing protein</fullName>
    </recommendedName>
</protein>
<dbReference type="PROSITE" id="PS00211">
    <property type="entry name" value="ABC_TRANSPORTER_1"/>
    <property type="match status" value="2"/>
</dbReference>
<keyword evidence="11" id="KW-1185">Reference proteome</keyword>
<dbReference type="Gene3D" id="3.40.50.300">
    <property type="entry name" value="P-loop containing nucleotide triphosphate hydrolases"/>
    <property type="match status" value="2"/>
</dbReference>
<keyword evidence="4" id="KW-1003">Cell membrane</keyword>
<dbReference type="Pfam" id="PF08352">
    <property type="entry name" value="oligo_HPY"/>
    <property type="match status" value="2"/>
</dbReference>
<dbReference type="InterPro" id="IPR017871">
    <property type="entry name" value="ABC_transporter-like_CS"/>
</dbReference>
<evidence type="ECO:0000256" key="1">
    <source>
        <dbReference type="ARBA" id="ARBA00004417"/>
    </source>
</evidence>
<dbReference type="Pfam" id="PF00005">
    <property type="entry name" value="ABC_tran"/>
    <property type="match status" value="2"/>
</dbReference>
<dbReference type="OrthoDB" id="9802772at2"/>
<gene>
    <name evidence="10" type="ORF">SUTMEG_07920</name>
</gene>
<dbReference type="NCBIfam" id="NF008453">
    <property type="entry name" value="PRK11308.1"/>
    <property type="match status" value="2"/>
</dbReference>
<evidence type="ECO:0000256" key="2">
    <source>
        <dbReference type="ARBA" id="ARBA00005417"/>
    </source>
</evidence>
<dbReference type="NCBIfam" id="TIGR01727">
    <property type="entry name" value="oligo_HPY"/>
    <property type="match status" value="2"/>
</dbReference>
<dbReference type="GO" id="GO:0005886">
    <property type="term" value="C:plasma membrane"/>
    <property type="evidence" value="ECO:0007669"/>
    <property type="project" value="UniProtKB-SubCell"/>
</dbReference>
<dbReference type="GO" id="GO:0055085">
    <property type="term" value="P:transmembrane transport"/>
    <property type="evidence" value="ECO:0007669"/>
    <property type="project" value="UniProtKB-ARBA"/>
</dbReference>
<dbReference type="SMART" id="SM00382">
    <property type="entry name" value="AAA"/>
    <property type="match status" value="2"/>
</dbReference>
<organism evidence="10 11">
    <name type="scientific">Sutterella megalosphaeroides</name>
    <dbReference type="NCBI Taxonomy" id="2494234"/>
    <lineage>
        <taxon>Bacteria</taxon>
        <taxon>Pseudomonadati</taxon>
        <taxon>Pseudomonadota</taxon>
        <taxon>Betaproteobacteria</taxon>
        <taxon>Burkholderiales</taxon>
        <taxon>Sutterellaceae</taxon>
        <taxon>Sutterella</taxon>
    </lineage>
</organism>
<evidence type="ECO:0000256" key="6">
    <source>
        <dbReference type="ARBA" id="ARBA00022840"/>
    </source>
</evidence>
<dbReference type="InterPro" id="IPR050388">
    <property type="entry name" value="ABC_Ni/Peptide_Import"/>
</dbReference>
<keyword evidence="5" id="KW-0547">Nucleotide-binding</keyword>
<evidence type="ECO:0000256" key="7">
    <source>
        <dbReference type="ARBA" id="ARBA00023136"/>
    </source>
</evidence>
<dbReference type="KEGG" id="sutt:SUTMEG_07920"/>
<sequence length="764" mass="82680">MASLTPSSNAVSELLAVRNLHVAFGAVEVLHGVDLSVRTGRIHALIGESGSGKSVLARSILGLAGRTSRTTGSIRFEGRELVGLTEDEFRALRGAEIGLVVQDAMSALNPMRTIGEQLAETLAYRHPDYRNRMSGATALVKHKADLTDQALALLKTVGITAPEKRMTAYAHQLSGGMRQRVMIALALAGEPKLLLADEPTTALDVVVQRELLNEMRDLVRARGMSMLLVTHDLHLAHDVADDVSVMYAGHILEEGPVAQVIARPAHPYTEGLLNAMPDMESERGTLKPIPGEIPPPDRLGSGCPFASRCPLAREACRLALGAMKILSVASEAEGDTTVERRTRCADALLDESEVREIRETADILEAIEACTSAANATSHASAATPVEARPAQADDATDAADDERRLVENAESFGPVGPAGADVEANPLGEPQQTDFPVIVDVRVKRHCYYARKGFFGRRTPWDVLQDIDLKIRYGEVMGLVGESGCGKSTLARLMLGLAKPTEGTVLFKNEAYPEPRSQRWREQRSSMQMIYQDPYGCFDARIPIVDQVAEPLIVHSGLTAEEARSRALDVLKLVGMPEHHAGKLPGVMSGGQLQRAAIARAVALRPALLACDEPVASLDVSIQAQVLELLNRLREQTKMSMLFVSHNLNVVRYICDRVTVMYLGRIVETGDVDTVFGNPKHPYTRLLMASTPGANDSVVKYYPKGSMPSPIDRPAGCVFANRCPLARDLCRRSVPPLRTDASGHGVACFHGTSFLTATTSEEL</sequence>
<dbReference type="InterPro" id="IPR003593">
    <property type="entry name" value="AAA+_ATPase"/>
</dbReference>
<keyword evidence="7" id="KW-0472">Membrane</keyword>
<dbReference type="Proteomes" id="UP000271003">
    <property type="component" value="Chromosome"/>
</dbReference>
<comment type="subcellular location">
    <subcellularLocation>
        <location evidence="1">Cell inner membrane</location>
        <topology evidence="1">Peripheral membrane protein</topology>
    </subcellularLocation>
</comment>
<evidence type="ECO:0000313" key="10">
    <source>
        <dbReference type="EMBL" id="BBF22901.1"/>
    </source>
</evidence>
<feature type="domain" description="ABC transporter" evidence="9">
    <location>
        <begin position="15"/>
        <end position="273"/>
    </location>
</feature>
<dbReference type="CDD" id="cd03257">
    <property type="entry name" value="ABC_NikE_OppD_transporters"/>
    <property type="match status" value="2"/>
</dbReference>
<dbReference type="InterPro" id="IPR027417">
    <property type="entry name" value="P-loop_NTPase"/>
</dbReference>
<reference evidence="10 11" key="1">
    <citation type="journal article" date="2018" name="Int. J. Syst. Evol. Microbiol.">
        <title>Mesosutterella multiformis gen. nov., sp. nov., a member of the family Sutterellaceae and Sutterella megalosphaeroides sp. nov., isolated from human faeces.</title>
        <authorList>
            <person name="Sakamoto M."/>
            <person name="Ikeyama N."/>
            <person name="Kunihiro T."/>
            <person name="Iino T."/>
            <person name="Yuki M."/>
            <person name="Ohkuma M."/>
        </authorList>
    </citation>
    <scope>NUCLEOTIDE SEQUENCE [LARGE SCALE GENOMIC DNA]</scope>
    <source>
        <strain evidence="10 11">6FBBBH3</strain>
    </source>
</reference>
<dbReference type="SUPFAM" id="SSF52540">
    <property type="entry name" value="P-loop containing nucleoside triphosphate hydrolases"/>
    <property type="match status" value="2"/>
</dbReference>
<evidence type="ECO:0000256" key="3">
    <source>
        <dbReference type="ARBA" id="ARBA00022448"/>
    </source>
</evidence>
<dbReference type="PANTHER" id="PTHR43297:SF2">
    <property type="entry name" value="DIPEPTIDE TRANSPORT ATP-BINDING PROTEIN DPPD"/>
    <property type="match status" value="1"/>
</dbReference>
<accession>A0A2Z6I8W7</accession>
<dbReference type="InterPro" id="IPR003439">
    <property type="entry name" value="ABC_transporter-like_ATP-bd"/>
</dbReference>
<dbReference type="NCBIfam" id="NF007739">
    <property type="entry name" value="PRK10419.1"/>
    <property type="match status" value="2"/>
</dbReference>
<dbReference type="InterPro" id="IPR013563">
    <property type="entry name" value="Oligopep_ABC_C"/>
</dbReference>
<dbReference type="FunFam" id="3.40.50.300:FF:000016">
    <property type="entry name" value="Oligopeptide ABC transporter ATP-binding component"/>
    <property type="match status" value="1"/>
</dbReference>
<evidence type="ECO:0000259" key="9">
    <source>
        <dbReference type="PROSITE" id="PS50893"/>
    </source>
</evidence>
<evidence type="ECO:0000256" key="5">
    <source>
        <dbReference type="ARBA" id="ARBA00022741"/>
    </source>
</evidence>
<dbReference type="PROSITE" id="PS50893">
    <property type="entry name" value="ABC_TRANSPORTER_2"/>
    <property type="match status" value="2"/>
</dbReference>
<keyword evidence="6" id="KW-0067">ATP-binding</keyword>
<dbReference type="GO" id="GO:0005524">
    <property type="term" value="F:ATP binding"/>
    <property type="evidence" value="ECO:0007669"/>
    <property type="project" value="UniProtKB-KW"/>
</dbReference>
<name>A0A2Z6I8W7_9BURK</name>
<dbReference type="GO" id="GO:0016887">
    <property type="term" value="F:ATP hydrolysis activity"/>
    <property type="evidence" value="ECO:0007669"/>
    <property type="project" value="InterPro"/>
</dbReference>
<dbReference type="RefSeq" id="WP_120176567.1">
    <property type="nucleotide sequence ID" value="NZ_AP018786.1"/>
</dbReference>